<evidence type="ECO:0000256" key="11">
    <source>
        <dbReference type="SAM" id="MobiDB-lite"/>
    </source>
</evidence>
<name>A0ABS8YW53_9RHOB</name>
<dbReference type="Pfam" id="PF03748">
    <property type="entry name" value="FliL"/>
    <property type="match status" value="1"/>
</dbReference>
<evidence type="ECO:0000256" key="5">
    <source>
        <dbReference type="ARBA" id="ARBA00022500"/>
    </source>
</evidence>
<keyword evidence="9 10" id="KW-0472">Membrane</keyword>
<proteinExistence type="inferred from homology"/>
<reference evidence="12 13" key="1">
    <citation type="submission" date="2021-12" db="EMBL/GenBank/DDBJ databases">
        <title>Sinirhodobacter sp. WL0062 is a bacterium isolated from seawater.</title>
        <authorList>
            <person name="Wang L."/>
            <person name="He W."/>
            <person name="Zhang D.-F."/>
        </authorList>
    </citation>
    <scope>NUCLEOTIDE SEQUENCE [LARGE SCALE GENOMIC DNA]</scope>
    <source>
        <strain evidence="12 13">WL0062</strain>
    </source>
</reference>
<evidence type="ECO:0000256" key="3">
    <source>
        <dbReference type="ARBA" id="ARBA00008281"/>
    </source>
</evidence>
<evidence type="ECO:0000256" key="1">
    <source>
        <dbReference type="ARBA" id="ARBA00002254"/>
    </source>
</evidence>
<evidence type="ECO:0000256" key="9">
    <source>
        <dbReference type="ARBA" id="ARBA00023136"/>
    </source>
</evidence>
<organism evidence="12 13">
    <name type="scientific">Rhodobacter flavimaris</name>
    <dbReference type="NCBI Taxonomy" id="2907145"/>
    <lineage>
        <taxon>Bacteria</taxon>
        <taxon>Pseudomonadati</taxon>
        <taxon>Pseudomonadota</taxon>
        <taxon>Alphaproteobacteria</taxon>
        <taxon>Rhodobacterales</taxon>
        <taxon>Rhodobacter group</taxon>
        <taxon>Rhodobacter</taxon>
    </lineage>
</organism>
<keyword evidence="4" id="KW-1003">Cell membrane</keyword>
<sequence>MIGVLAGGGAGYFLRPPAEEASPAAGTHAPASDAHTADAAPPSDHAAPAGDDHGAGATVEYVKLNNQFVVPVVEDARVASLVILSLSLEVGLGATERVYAVEPKLRDAFLQVLFDHANAGGFRGAFTDASQLDDLRRSLLEAARKTLGAEVKSVLISDIVRQDNG</sequence>
<keyword evidence="12" id="KW-0969">Cilium</keyword>
<evidence type="ECO:0000256" key="7">
    <source>
        <dbReference type="ARBA" id="ARBA00022779"/>
    </source>
</evidence>
<evidence type="ECO:0000313" key="13">
    <source>
        <dbReference type="Proteomes" id="UP001521181"/>
    </source>
</evidence>
<keyword evidence="6" id="KW-0812">Transmembrane</keyword>
<evidence type="ECO:0000256" key="4">
    <source>
        <dbReference type="ARBA" id="ARBA00022475"/>
    </source>
</evidence>
<protein>
    <recommendedName>
        <fullName evidence="10">Flagellar protein FliL</fullName>
    </recommendedName>
</protein>
<keyword evidence="12" id="KW-0966">Cell projection</keyword>
<comment type="caution">
    <text evidence="12">The sequence shown here is derived from an EMBL/GenBank/DDBJ whole genome shotgun (WGS) entry which is preliminary data.</text>
</comment>
<keyword evidence="5 10" id="KW-0145">Chemotaxis</keyword>
<evidence type="ECO:0000256" key="2">
    <source>
        <dbReference type="ARBA" id="ARBA00004162"/>
    </source>
</evidence>
<evidence type="ECO:0000256" key="6">
    <source>
        <dbReference type="ARBA" id="ARBA00022692"/>
    </source>
</evidence>
<keyword evidence="13" id="KW-1185">Reference proteome</keyword>
<keyword evidence="12" id="KW-0282">Flagellum</keyword>
<dbReference type="InterPro" id="IPR005503">
    <property type="entry name" value="FliL"/>
</dbReference>
<feature type="region of interest" description="Disordered" evidence="11">
    <location>
        <begin position="17"/>
        <end position="52"/>
    </location>
</feature>
<comment type="function">
    <text evidence="1 10">Controls the rotational direction of flagella during chemotaxis.</text>
</comment>
<evidence type="ECO:0000256" key="10">
    <source>
        <dbReference type="RuleBase" id="RU364125"/>
    </source>
</evidence>
<keyword evidence="7 10" id="KW-0283">Flagellar rotation</keyword>
<comment type="similarity">
    <text evidence="3 10">Belongs to the FliL family.</text>
</comment>
<evidence type="ECO:0000256" key="8">
    <source>
        <dbReference type="ARBA" id="ARBA00022989"/>
    </source>
</evidence>
<keyword evidence="8" id="KW-1133">Transmembrane helix</keyword>
<feature type="compositionally biased region" description="Low complexity" evidence="11">
    <location>
        <begin position="27"/>
        <end position="49"/>
    </location>
</feature>
<dbReference type="EMBL" id="JAJUOS010000008">
    <property type="protein sequence ID" value="MCE5974064.1"/>
    <property type="molecule type" value="Genomic_DNA"/>
</dbReference>
<evidence type="ECO:0000313" key="12">
    <source>
        <dbReference type="EMBL" id="MCE5974064.1"/>
    </source>
</evidence>
<gene>
    <name evidence="12" type="ORF">LZA78_11270</name>
</gene>
<accession>A0ABS8YW53</accession>
<dbReference type="Proteomes" id="UP001521181">
    <property type="component" value="Unassembled WGS sequence"/>
</dbReference>
<comment type="subcellular location">
    <subcellularLocation>
        <location evidence="10">Cell inner membrane</location>
    </subcellularLocation>
    <subcellularLocation>
        <location evidence="2">Cell membrane</location>
        <topology evidence="2">Single-pass membrane protein</topology>
    </subcellularLocation>
</comment>
<keyword evidence="10" id="KW-0997">Cell inner membrane</keyword>